<sequence length="209" mass="21607">MKTPVRLMSGALLLVMSSSALAASSVDLTVKGLITPSACAPGLSSGGVIDHGKVAAKDLKPDNWTLLGNHTLQLAITCDAPTLLALKGVDNQGNAHDPMNSYGLGLVSGKKLGGYTLTLENPMADGAAITLLESSDNGLTWRDVVPGDIWPVSYLTSFGVRSTGSWAPTPVQQVTADLDVQTMIAPTAGMDLTTEVAINGSATIEVKYL</sequence>
<dbReference type="RefSeq" id="WP_104501759.1">
    <property type="nucleotide sequence ID" value="NZ_CP018049.1"/>
</dbReference>
<reference evidence="2 3" key="1">
    <citation type="journal article" date="2018" name="Front. Microbiol.">
        <title>Pseudomonas orientalis F9: A Potent Antagonist against Phytopathogens with Phytotoxic Effect in the Apple Flower.</title>
        <authorList>
            <person name="Zengerer V."/>
            <person name="Schmid M."/>
            <person name="Bieri M."/>
            <person name="Muller D.C."/>
            <person name="Remus-Emsermann M.N.P."/>
            <person name="Ahrens C.H."/>
            <person name="Pelludat C."/>
        </authorList>
    </citation>
    <scope>NUCLEOTIDE SEQUENCE [LARGE SCALE GENOMIC DNA]</scope>
    <source>
        <strain evidence="2 3">F9</strain>
    </source>
</reference>
<evidence type="ECO:0000256" key="1">
    <source>
        <dbReference type="SAM" id="SignalP"/>
    </source>
</evidence>
<dbReference type="InterPro" id="IPR010546">
    <property type="entry name" value="DUF1120"/>
</dbReference>
<keyword evidence="1" id="KW-0732">Signal</keyword>
<evidence type="ECO:0000313" key="2">
    <source>
        <dbReference type="EMBL" id="AUZ44937.1"/>
    </source>
</evidence>
<name>A0A2L0RS22_9PSED</name>
<dbReference type="AlphaFoldDB" id="A0A2L0RS22"/>
<dbReference type="EMBL" id="CP018049">
    <property type="protein sequence ID" value="AUZ44937.1"/>
    <property type="molecule type" value="Genomic_DNA"/>
</dbReference>
<protein>
    <recommendedName>
        <fullName evidence="4">DUF1120 domain-containing protein</fullName>
    </recommendedName>
</protein>
<feature type="signal peptide" evidence="1">
    <location>
        <begin position="1"/>
        <end position="22"/>
    </location>
</feature>
<dbReference type="KEGG" id="poi:BOP93_04855"/>
<accession>A0A2L0RS22</accession>
<organism evidence="2 3">
    <name type="scientific">Pseudomonas orientalis</name>
    <dbReference type="NCBI Taxonomy" id="76758"/>
    <lineage>
        <taxon>Bacteria</taxon>
        <taxon>Pseudomonadati</taxon>
        <taxon>Pseudomonadota</taxon>
        <taxon>Gammaproteobacteria</taxon>
        <taxon>Pseudomonadales</taxon>
        <taxon>Pseudomonadaceae</taxon>
        <taxon>Pseudomonas</taxon>
    </lineage>
</organism>
<evidence type="ECO:0008006" key="4">
    <source>
        <dbReference type="Google" id="ProtNLM"/>
    </source>
</evidence>
<feature type="chain" id="PRO_5014856412" description="DUF1120 domain-containing protein" evidence="1">
    <location>
        <begin position="23"/>
        <end position="209"/>
    </location>
</feature>
<dbReference type="Proteomes" id="UP000239888">
    <property type="component" value="Chromosome"/>
</dbReference>
<gene>
    <name evidence="2" type="ORF">BOP93_04855</name>
</gene>
<evidence type="ECO:0000313" key="3">
    <source>
        <dbReference type="Proteomes" id="UP000239888"/>
    </source>
</evidence>
<proteinExistence type="predicted"/>
<dbReference type="Pfam" id="PF06551">
    <property type="entry name" value="DUF1120"/>
    <property type="match status" value="1"/>
</dbReference>